<dbReference type="SUPFAM" id="SSF51735">
    <property type="entry name" value="NAD(P)-binding Rossmann-fold domains"/>
    <property type="match status" value="1"/>
</dbReference>
<dbReference type="Pfam" id="PF01370">
    <property type="entry name" value="Epimerase"/>
    <property type="match status" value="1"/>
</dbReference>
<evidence type="ECO:0000313" key="3">
    <source>
        <dbReference type="EMBL" id="UUI74676.1"/>
    </source>
</evidence>
<dbReference type="Gene3D" id="3.40.50.720">
    <property type="entry name" value="NAD(P)-binding Rossmann-like Domain"/>
    <property type="match status" value="1"/>
</dbReference>
<evidence type="ECO:0000256" key="1">
    <source>
        <dbReference type="SAM" id="Phobius"/>
    </source>
</evidence>
<keyword evidence="1" id="KW-1133">Transmembrane helix</keyword>
<evidence type="ECO:0000259" key="2">
    <source>
        <dbReference type="Pfam" id="PF01370"/>
    </source>
</evidence>
<proteinExistence type="predicted"/>
<feature type="domain" description="NAD-dependent epimerase/dehydratase" evidence="2">
    <location>
        <begin position="58"/>
        <end position="221"/>
    </location>
</feature>
<keyword evidence="4" id="KW-1185">Reference proteome</keyword>
<evidence type="ECO:0000313" key="4">
    <source>
        <dbReference type="Proteomes" id="UP001316189"/>
    </source>
</evidence>
<protein>
    <submittedName>
        <fullName evidence="3">Nucleoside-diphosphate sugar epimerase</fullName>
    </submittedName>
</protein>
<dbReference type="PANTHER" id="PTHR48079">
    <property type="entry name" value="PROTEIN YEEZ"/>
    <property type="match status" value="1"/>
</dbReference>
<dbReference type="EMBL" id="CP101988">
    <property type="protein sequence ID" value="UUI74676.1"/>
    <property type="molecule type" value="Genomic_DNA"/>
</dbReference>
<gene>
    <name evidence="3" type="ORF">NP064_12895</name>
</gene>
<dbReference type="InterPro" id="IPR036291">
    <property type="entry name" value="NAD(P)-bd_dom_sf"/>
</dbReference>
<sequence>MQAQVRSGRSLREDARRTPRELVVVGRGPVPTGVAAALSARAGGVVRMLDRAPEDDPGAAFAGADAVVLVAHTGDLAATLAEPPAGRRAAAVADAERVLAGARAARTPHVVVVTSAMVLGAAPEQAPLGDEAPLADAAALGDGVAGDLLAVEHAVARGARRRGGPLLTVLRPAPVVGPAVDTMVTRHFEAPRLLTVRGVEREWQFVHVDDLGAAVALVLEQRLGGRLTVGSPDLLSAREVEEAADMRRVELAAVTAFGAAERLHRVGALPAPAAELAFTVYPWTVTSAGLLAAGWEPQWSGPECLDVLLEGVQGRTALAGRRLGARDAAAVGAAGAAVAMIGTAAVWRRARARRRP</sequence>
<keyword evidence="1" id="KW-0812">Transmembrane</keyword>
<reference evidence="3 4" key="1">
    <citation type="submission" date="2022-07" db="EMBL/GenBank/DDBJ databases">
        <title>Novel species in genus cellulomonas.</title>
        <authorList>
            <person name="Ye L."/>
        </authorList>
    </citation>
    <scope>NUCLEOTIDE SEQUENCE [LARGE SCALE GENOMIC DNA]</scope>
    <source>
        <strain evidence="4">zg-Y338</strain>
    </source>
</reference>
<name>A0ABY5KZL5_9CELL</name>
<feature type="transmembrane region" description="Helical" evidence="1">
    <location>
        <begin position="328"/>
        <end position="347"/>
    </location>
</feature>
<dbReference type="Proteomes" id="UP001316189">
    <property type="component" value="Chromosome"/>
</dbReference>
<dbReference type="RefSeq" id="WP_227570467.1">
    <property type="nucleotide sequence ID" value="NZ_CP101988.1"/>
</dbReference>
<dbReference type="PANTHER" id="PTHR48079:SF6">
    <property type="entry name" value="NAD(P)-BINDING DOMAIN-CONTAINING PROTEIN-RELATED"/>
    <property type="match status" value="1"/>
</dbReference>
<dbReference type="InterPro" id="IPR001509">
    <property type="entry name" value="Epimerase_deHydtase"/>
</dbReference>
<organism evidence="3 4">
    <name type="scientific">Cellulomonas chengniuliangii</name>
    <dbReference type="NCBI Taxonomy" id="2968084"/>
    <lineage>
        <taxon>Bacteria</taxon>
        <taxon>Bacillati</taxon>
        <taxon>Actinomycetota</taxon>
        <taxon>Actinomycetes</taxon>
        <taxon>Micrococcales</taxon>
        <taxon>Cellulomonadaceae</taxon>
        <taxon>Cellulomonas</taxon>
    </lineage>
</organism>
<keyword evidence="1" id="KW-0472">Membrane</keyword>
<dbReference type="InterPro" id="IPR051783">
    <property type="entry name" value="NAD(P)-dependent_oxidoreduct"/>
</dbReference>
<accession>A0ABY5KZL5</accession>